<keyword evidence="3" id="KW-1185">Reference proteome</keyword>
<name>A0A7W6G7U6_9SPHN</name>
<dbReference type="Pfam" id="PF13614">
    <property type="entry name" value="AAA_31"/>
    <property type="match status" value="1"/>
</dbReference>
<dbReference type="AlphaFoldDB" id="A0A7W6G7U6"/>
<protein>
    <submittedName>
        <fullName evidence="2">Chromosome partitioning protein</fullName>
    </submittedName>
</protein>
<dbReference type="InterPro" id="IPR050678">
    <property type="entry name" value="DNA_Partitioning_ATPase"/>
</dbReference>
<sequence length="398" mass="44152">MLSGQTLDAMITACENAKSVLRKAAIDPSERKTLNITLSASVAAEFLNRTPEGLAKAEARGRLPSPKTATNGRRFYTVEDLIAIREALGIKVGKAEDERAVVVAVQNFKGGVSKSTTSKHLADYLALRGYRVLVVDCDPQASMSVMFDVNLEELIDETHTLSNFLSPQMDDADSFRKTVRPTAWPNIDICPANLGLQDTEWELTATIEDGAGAIADAFRRLRDGLEEVRADYDVIILDPPPAMGFLGINTLTAADGLLIPVPARQLDYLSTIHFMQTCREALDLISKFDPTIDYGFIRVVCTMFQPNRTNEAQMLQVMEKTYAGQMIKTPILLSEEIKNAGVLMSSIYEVNKPYGSHQTFTRCRDNLNMVFKEVEREICKQWPSRMTQIGTDKLTEAA</sequence>
<comment type="caution">
    <text evidence="2">The sequence shown here is derived from an EMBL/GenBank/DDBJ whole genome shotgun (WGS) entry which is preliminary data.</text>
</comment>
<dbReference type="PANTHER" id="PTHR13696">
    <property type="entry name" value="P-LOOP CONTAINING NUCLEOSIDE TRIPHOSPHATE HYDROLASE"/>
    <property type="match status" value="1"/>
</dbReference>
<accession>A0A7W6G7U6</accession>
<evidence type="ECO:0000313" key="3">
    <source>
        <dbReference type="Proteomes" id="UP000548867"/>
    </source>
</evidence>
<dbReference type="SUPFAM" id="SSF52540">
    <property type="entry name" value="P-loop containing nucleoside triphosphate hydrolases"/>
    <property type="match status" value="1"/>
</dbReference>
<dbReference type="InterPro" id="IPR025669">
    <property type="entry name" value="AAA_dom"/>
</dbReference>
<gene>
    <name evidence="2" type="ORF">GGR38_004253</name>
</gene>
<organism evidence="2 3">
    <name type="scientific">Novosphingobium sediminicola</name>
    <dbReference type="NCBI Taxonomy" id="563162"/>
    <lineage>
        <taxon>Bacteria</taxon>
        <taxon>Pseudomonadati</taxon>
        <taxon>Pseudomonadota</taxon>
        <taxon>Alphaproteobacteria</taxon>
        <taxon>Sphingomonadales</taxon>
        <taxon>Sphingomonadaceae</taxon>
        <taxon>Novosphingobium</taxon>
    </lineage>
</organism>
<dbReference type="CDD" id="cd02042">
    <property type="entry name" value="ParAB_family"/>
    <property type="match status" value="1"/>
</dbReference>
<evidence type="ECO:0000313" key="2">
    <source>
        <dbReference type="EMBL" id="MBB3957279.1"/>
    </source>
</evidence>
<dbReference type="EMBL" id="JACIDX010000021">
    <property type="protein sequence ID" value="MBB3957279.1"/>
    <property type="molecule type" value="Genomic_DNA"/>
</dbReference>
<dbReference type="Gene3D" id="3.40.50.300">
    <property type="entry name" value="P-loop containing nucleotide triphosphate hydrolases"/>
    <property type="match status" value="1"/>
</dbReference>
<dbReference type="PANTHER" id="PTHR13696:SF52">
    <property type="entry name" value="PARA FAMILY PROTEIN CT_582"/>
    <property type="match status" value="1"/>
</dbReference>
<dbReference type="InterPro" id="IPR027417">
    <property type="entry name" value="P-loop_NTPase"/>
</dbReference>
<reference evidence="2 3" key="1">
    <citation type="submission" date="2020-08" db="EMBL/GenBank/DDBJ databases">
        <title>Genomic Encyclopedia of Type Strains, Phase IV (KMG-IV): sequencing the most valuable type-strain genomes for metagenomic binning, comparative biology and taxonomic classification.</title>
        <authorList>
            <person name="Goeker M."/>
        </authorList>
    </citation>
    <scope>NUCLEOTIDE SEQUENCE [LARGE SCALE GENOMIC DNA]</scope>
    <source>
        <strain evidence="2 3">DSM 27057</strain>
    </source>
</reference>
<dbReference type="RefSeq" id="WP_183628429.1">
    <property type="nucleotide sequence ID" value="NZ_JACIDX010000021.1"/>
</dbReference>
<evidence type="ECO:0000259" key="1">
    <source>
        <dbReference type="Pfam" id="PF13614"/>
    </source>
</evidence>
<dbReference type="Proteomes" id="UP000548867">
    <property type="component" value="Unassembled WGS sequence"/>
</dbReference>
<proteinExistence type="predicted"/>
<feature type="domain" description="AAA" evidence="1">
    <location>
        <begin position="102"/>
        <end position="266"/>
    </location>
</feature>